<dbReference type="EMBL" id="JAQQKY010000005">
    <property type="protein sequence ID" value="MDC7691161.1"/>
    <property type="molecule type" value="Genomic_DNA"/>
</dbReference>
<dbReference type="InterPro" id="IPR001650">
    <property type="entry name" value="Helicase_C-like"/>
</dbReference>
<feature type="short sequence motif" description="Q motif" evidence="6">
    <location>
        <begin position="4"/>
        <end position="32"/>
    </location>
</feature>
<dbReference type="InterPro" id="IPR028622">
    <property type="entry name" value="DEAD_helicase_RhlE"/>
</dbReference>
<dbReference type="PROSITE" id="PS00039">
    <property type="entry name" value="DEAD_ATP_HELICASE"/>
    <property type="match status" value="1"/>
</dbReference>
<evidence type="ECO:0000256" key="6">
    <source>
        <dbReference type="PROSITE-ProRule" id="PRU00552"/>
    </source>
</evidence>
<evidence type="ECO:0000256" key="3">
    <source>
        <dbReference type="ARBA" id="ARBA00022806"/>
    </source>
</evidence>
<comment type="function">
    <text evidence="5">DEAD-box RNA helicase involved in ribosome assembly. Has RNA-dependent ATPase activity and unwinds double-stranded RNA.</text>
</comment>
<evidence type="ECO:0000256" key="1">
    <source>
        <dbReference type="ARBA" id="ARBA00022741"/>
    </source>
</evidence>
<keyword evidence="3 5" id="KW-0347">Helicase</keyword>
<feature type="domain" description="Helicase ATP-binding" evidence="8">
    <location>
        <begin position="35"/>
        <end position="209"/>
    </location>
</feature>
<dbReference type="InterPro" id="IPR011545">
    <property type="entry name" value="DEAD/DEAH_box_helicase_dom"/>
</dbReference>
<dbReference type="PROSITE" id="PS51192">
    <property type="entry name" value="HELICASE_ATP_BIND_1"/>
    <property type="match status" value="1"/>
</dbReference>
<evidence type="ECO:0000259" key="8">
    <source>
        <dbReference type="PROSITE" id="PS51192"/>
    </source>
</evidence>
<evidence type="ECO:0000313" key="12">
    <source>
        <dbReference type="Proteomes" id="UP001221566"/>
    </source>
</evidence>
<evidence type="ECO:0000256" key="7">
    <source>
        <dbReference type="SAM" id="MobiDB-lite"/>
    </source>
</evidence>
<comment type="similarity">
    <text evidence="5">Belongs to the DEAD box helicase family. RhlE subfamily.</text>
</comment>
<feature type="domain" description="DEAD-box RNA helicase Q" evidence="10">
    <location>
        <begin position="4"/>
        <end position="32"/>
    </location>
</feature>
<protein>
    <recommendedName>
        <fullName evidence="5">ATP-dependent RNA helicase RhlE</fullName>
        <ecNumber evidence="5">3.6.4.13</ecNumber>
    </recommendedName>
</protein>
<keyword evidence="2 5" id="KW-0378">Hydrolase</keyword>
<feature type="compositionally biased region" description="Polar residues" evidence="7">
    <location>
        <begin position="492"/>
        <end position="505"/>
    </location>
</feature>
<feature type="compositionally biased region" description="Gly residues" evidence="7">
    <location>
        <begin position="542"/>
        <end position="562"/>
    </location>
</feature>
<keyword evidence="4 5" id="KW-0067">ATP-binding</keyword>
<dbReference type="RefSeq" id="WP_272803268.1">
    <property type="nucleotide sequence ID" value="NZ_JAQQKY010000005.1"/>
</dbReference>
<dbReference type="InterPro" id="IPR050079">
    <property type="entry name" value="DEAD_box_RNA_helicase"/>
</dbReference>
<dbReference type="CDD" id="cd18787">
    <property type="entry name" value="SF2_C_DEAD"/>
    <property type="match status" value="1"/>
</dbReference>
<evidence type="ECO:0000313" key="11">
    <source>
        <dbReference type="EMBL" id="MDC7691161.1"/>
    </source>
</evidence>
<feature type="region of interest" description="Disordered" evidence="7">
    <location>
        <begin position="398"/>
        <end position="576"/>
    </location>
</feature>
<dbReference type="Pfam" id="PF00270">
    <property type="entry name" value="DEAD"/>
    <property type="match status" value="1"/>
</dbReference>
<accession>A0ABT5I4P9</accession>
<evidence type="ECO:0000259" key="10">
    <source>
        <dbReference type="PROSITE" id="PS51195"/>
    </source>
</evidence>
<dbReference type="InterPro" id="IPR044742">
    <property type="entry name" value="DEAD/DEAH_RhlB"/>
</dbReference>
<gene>
    <name evidence="5" type="primary">rhlE</name>
    <name evidence="11" type="ORF">PQU93_10230</name>
</gene>
<dbReference type="SUPFAM" id="SSF52540">
    <property type="entry name" value="P-loop containing nucleoside triphosphate hydrolases"/>
    <property type="match status" value="1"/>
</dbReference>
<dbReference type="InterPro" id="IPR014001">
    <property type="entry name" value="Helicase_ATP-bd"/>
</dbReference>
<dbReference type="InterPro" id="IPR027417">
    <property type="entry name" value="P-loop_NTPase"/>
</dbReference>
<dbReference type="PANTHER" id="PTHR47959">
    <property type="entry name" value="ATP-DEPENDENT RNA HELICASE RHLE-RELATED"/>
    <property type="match status" value="1"/>
</dbReference>
<comment type="caution">
    <text evidence="11">The sequence shown here is derived from an EMBL/GenBank/DDBJ whole genome shotgun (WGS) entry which is preliminary data.</text>
</comment>
<comment type="catalytic activity">
    <reaction evidence="5">
        <text>ATP + H2O = ADP + phosphate + H(+)</text>
        <dbReference type="Rhea" id="RHEA:13065"/>
        <dbReference type="ChEBI" id="CHEBI:15377"/>
        <dbReference type="ChEBI" id="CHEBI:15378"/>
        <dbReference type="ChEBI" id="CHEBI:30616"/>
        <dbReference type="ChEBI" id="CHEBI:43474"/>
        <dbReference type="ChEBI" id="CHEBI:456216"/>
        <dbReference type="EC" id="3.6.4.13"/>
    </reaction>
</comment>
<dbReference type="PROSITE" id="PS51195">
    <property type="entry name" value="Q_MOTIF"/>
    <property type="match status" value="1"/>
</dbReference>
<dbReference type="PANTHER" id="PTHR47959:SF13">
    <property type="entry name" value="ATP-DEPENDENT RNA HELICASE RHLE"/>
    <property type="match status" value="1"/>
</dbReference>
<dbReference type="SMART" id="SM00490">
    <property type="entry name" value="HELICc"/>
    <property type="match status" value="1"/>
</dbReference>
<feature type="compositionally biased region" description="Basic and acidic residues" evidence="7">
    <location>
        <begin position="438"/>
        <end position="449"/>
    </location>
</feature>
<dbReference type="CDD" id="cd00268">
    <property type="entry name" value="DEADc"/>
    <property type="match status" value="1"/>
</dbReference>
<dbReference type="Pfam" id="PF00271">
    <property type="entry name" value="Helicase_C"/>
    <property type="match status" value="1"/>
</dbReference>
<keyword evidence="12" id="KW-1185">Reference proteome</keyword>
<evidence type="ECO:0000256" key="4">
    <source>
        <dbReference type="ARBA" id="ARBA00022840"/>
    </source>
</evidence>
<comment type="subcellular location">
    <subcellularLocation>
        <location evidence="5">Cytoplasm</location>
    </subcellularLocation>
</comment>
<dbReference type="EC" id="3.6.4.13" evidence="5"/>
<keyword evidence="5" id="KW-0690">Ribosome biogenesis</keyword>
<dbReference type="InterPro" id="IPR014014">
    <property type="entry name" value="RNA_helicase_DEAD_Q_motif"/>
</dbReference>
<dbReference type="SMART" id="SM00487">
    <property type="entry name" value="DEXDc"/>
    <property type="match status" value="1"/>
</dbReference>
<sequence length="576" mass="61890">MSELTFAALGLAEPLLRAVADTGYTQPTPIQAQAIPQVLQGGDLLAAAQTGTGKTAGFTLPLLHRLMDQPSKQKGRPRALVLTPTRELAAQVEESVREYGKYLPLKSMVMFGGVGINPQIAQLRKPVDILVATPGRLLDHAGQKTVDLSGVEILVLDEADRMLDMGFIHDIKKVLAMLPKERQTLLFSATFSSEIKTLADKLLNQPKLVEVARPNQTNAQITQKVHLVDRDRKTELLIEMIKGGDWHQVLVFTRTKHGANRLAEKLEKAGIASMAIHGNKSQGARTKALAGFKDGSLPVLVATDIAARGLDIEELPHVVNYELPNVPEDYVHRIGRTGRAGCVGEAISLVCVDELGFLRDIEKLTKQTVDRFTVPGFEANPNEEPQAIEIGLGRYIHGALTPTATPPKGSSKRREGSAGSNQRRQPAAQAKPRQGDSNGRRNEPRDDAARPAAARSNGKPAAAKTANGSAKPAAGKPRQPQAAAEPRRNESRNNAPKRNPQQEPNGNYFHDDGPRQPTLTLHALGISPTEDAPLRKPAGQPRNGGSGKPAGGGGKPRQGGSGKPRQTSALFSPPKR</sequence>
<proteinExistence type="inferred from homology"/>
<dbReference type="Gene3D" id="3.40.50.300">
    <property type="entry name" value="P-loop containing nucleotide triphosphate hydrolases"/>
    <property type="match status" value="2"/>
</dbReference>
<evidence type="ECO:0000259" key="9">
    <source>
        <dbReference type="PROSITE" id="PS51194"/>
    </source>
</evidence>
<dbReference type="Proteomes" id="UP001221566">
    <property type="component" value="Unassembled WGS sequence"/>
</dbReference>
<evidence type="ECO:0000256" key="5">
    <source>
        <dbReference type="HAMAP-Rule" id="MF_00968"/>
    </source>
</evidence>
<keyword evidence="5" id="KW-0963">Cytoplasm</keyword>
<reference evidence="11 12" key="1">
    <citation type="submission" date="2023-01" db="EMBL/GenBank/DDBJ databases">
        <title>Novel species of the genus Vogesella isolated from rivers.</title>
        <authorList>
            <person name="Lu H."/>
        </authorList>
    </citation>
    <scope>NUCLEOTIDE SEQUENCE [LARGE SCALE GENOMIC DNA]</scope>
    <source>
        <strain evidence="11 12">SH7W</strain>
    </source>
</reference>
<dbReference type="InterPro" id="IPR000629">
    <property type="entry name" value="RNA-helicase_DEAD-box_CS"/>
</dbReference>
<keyword evidence="1 5" id="KW-0547">Nucleotide-binding</keyword>
<dbReference type="GO" id="GO:0004386">
    <property type="term" value="F:helicase activity"/>
    <property type="evidence" value="ECO:0007669"/>
    <property type="project" value="UniProtKB-KW"/>
</dbReference>
<evidence type="ECO:0000256" key="2">
    <source>
        <dbReference type="ARBA" id="ARBA00022801"/>
    </source>
</evidence>
<organism evidence="11 12">
    <name type="scientific">Vogesella indigofera</name>
    <name type="common">Pseudomonas indigofera</name>
    <dbReference type="NCBI Taxonomy" id="45465"/>
    <lineage>
        <taxon>Bacteria</taxon>
        <taxon>Pseudomonadati</taxon>
        <taxon>Pseudomonadota</taxon>
        <taxon>Betaproteobacteria</taxon>
        <taxon>Neisseriales</taxon>
        <taxon>Chromobacteriaceae</taxon>
        <taxon>Vogesella</taxon>
    </lineage>
</organism>
<feature type="domain" description="Helicase C-terminal" evidence="9">
    <location>
        <begin position="220"/>
        <end position="382"/>
    </location>
</feature>
<dbReference type="PROSITE" id="PS51194">
    <property type="entry name" value="HELICASE_CTER"/>
    <property type="match status" value="1"/>
</dbReference>
<name>A0ABT5I4P9_VOGIN</name>
<dbReference type="HAMAP" id="MF_00968">
    <property type="entry name" value="DEAD_helicase_RhlE"/>
    <property type="match status" value="1"/>
</dbReference>